<keyword evidence="7" id="KW-0647">Proteasome</keyword>
<feature type="domain" description="Nas2 N-terminal" evidence="6">
    <location>
        <begin position="33"/>
        <end position="110"/>
    </location>
</feature>
<dbReference type="GO" id="GO:0070682">
    <property type="term" value="P:proteasome regulatory particle assembly"/>
    <property type="evidence" value="ECO:0007669"/>
    <property type="project" value="InterPro"/>
</dbReference>
<organism evidence="7 8">
    <name type="scientific">Passalora fulva</name>
    <name type="common">Tomato leaf mold</name>
    <name type="synonym">Cladosporium fulvum</name>
    <dbReference type="NCBI Taxonomy" id="5499"/>
    <lineage>
        <taxon>Eukaryota</taxon>
        <taxon>Fungi</taxon>
        <taxon>Dikarya</taxon>
        <taxon>Ascomycota</taxon>
        <taxon>Pezizomycotina</taxon>
        <taxon>Dothideomycetes</taxon>
        <taxon>Dothideomycetidae</taxon>
        <taxon>Mycosphaerellales</taxon>
        <taxon>Mycosphaerellaceae</taxon>
        <taxon>Fulvia</taxon>
    </lineage>
</organism>
<dbReference type="KEGG" id="ffu:CLAFUR5_04470"/>
<dbReference type="RefSeq" id="XP_047760821.1">
    <property type="nucleotide sequence ID" value="XM_047903618.1"/>
</dbReference>
<comment type="similarity">
    <text evidence="1">Belongs to the proteasome subunit p27 family.</text>
</comment>
<dbReference type="EMBL" id="CP090166">
    <property type="protein sequence ID" value="UJO16455.1"/>
    <property type="molecule type" value="Genomic_DNA"/>
</dbReference>
<dbReference type="GO" id="GO:0000502">
    <property type="term" value="C:proteasome complex"/>
    <property type="evidence" value="ECO:0007669"/>
    <property type="project" value="UniProtKB-KW"/>
</dbReference>
<proteinExistence type="inferred from homology"/>
<dbReference type="PANTHER" id="PTHR12651">
    <property type="entry name" value="26S PROTEASOME NON-ATPASE REGULATORY SUBUNIT 9"/>
    <property type="match status" value="1"/>
</dbReference>
<dbReference type="InterPro" id="IPR041489">
    <property type="entry name" value="PDZ_6"/>
</dbReference>
<dbReference type="SUPFAM" id="SSF50156">
    <property type="entry name" value="PDZ domain-like"/>
    <property type="match status" value="1"/>
</dbReference>
<sequence length="234" mass="25164">MGLRMDDLHAPTVQSGPTSQGTTNGSDAKKTFRELVSQKENLEAELSALSSVLDSHGVNMNTSLLTFDGFPRADIDVAQIRTTRARIIRLKNDHKAVMSKLEVAVQEQFAAGKVEEAAASANGIPLRSGTASASSAAPVVEPPFAKVNSVVPNSPAEQAGLRTGYKVIKFGWVNFTNHERLAKVALVVQQNEDRVILVKVLRDNAQGSGPHELRLTPQRNWGGRGLLGCHLVPL</sequence>
<dbReference type="GO" id="GO:0005634">
    <property type="term" value="C:nucleus"/>
    <property type="evidence" value="ECO:0007669"/>
    <property type="project" value="TreeGrafter"/>
</dbReference>
<dbReference type="InterPro" id="IPR036034">
    <property type="entry name" value="PDZ_sf"/>
</dbReference>
<name>A0A9Q8P7S3_PASFU</name>
<evidence type="ECO:0000313" key="8">
    <source>
        <dbReference type="Proteomes" id="UP000756132"/>
    </source>
</evidence>
<evidence type="ECO:0000256" key="4">
    <source>
        <dbReference type="SAM" id="MobiDB-lite"/>
    </source>
</evidence>
<keyword evidence="2" id="KW-0143">Chaperone</keyword>
<dbReference type="PANTHER" id="PTHR12651:SF1">
    <property type="entry name" value="26S PROTEASOME NON-ATPASE REGULATORY SUBUNIT 9"/>
    <property type="match status" value="1"/>
</dbReference>
<dbReference type="GeneID" id="71984348"/>
<dbReference type="FunFam" id="2.30.42.10:FF:000107">
    <property type="entry name" value="26S proteasome non-ATPase regulatory subunit 9"/>
    <property type="match status" value="1"/>
</dbReference>
<gene>
    <name evidence="7" type="ORF">CLAFUR5_04470</name>
</gene>
<reference evidence="7" key="1">
    <citation type="submission" date="2021-12" db="EMBL/GenBank/DDBJ databases">
        <authorList>
            <person name="Zaccaron A."/>
            <person name="Stergiopoulos I."/>
        </authorList>
    </citation>
    <scope>NUCLEOTIDE SEQUENCE</scope>
    <source>
        <strain evidence="7">Race5_Kim</strain>
    </source>
</reference>
<dbReference type="Gene3D" id="6.10.140.1710">
    <property type="match status" value="1"/>
</dbReference>
<feature type="compositionally biased region" description="Polar residues" evidence="4">
    <location>
        <begin position="12"/>
        <end position="26"/>
    </location>
</feature>
<dbReference type="InterPro" id="IPR035269">
    <property type="entry name" value="PSMD9"/>
</dbReference>
<feature type="domain" description="PDZ" evidence="5">
    <location>
        <begin position="147"/>
        <end position="202"/>
    </location>
</feature>
<evidence type="ECO:0000313" key="7">
    <source>
        <dbReference type="EMBL" id="UJO16455.1"/>
    </source>
</evidence>
<keyword evidence="8" id="KW-1185">Reference proteome</keyword>
<dbReference type="Pfam" id="PF18265">
    <property type="entry name" value="Nas2_N"/>
    <property type="match status" value="1"/>
</dbReference>
<dbReference type="GO" id="GO:0005737">
    <property type="term" value="C:cytoplasm"/>
    <property type="evidence" value="ECO:0007669"/>
    <property type="project" value="TreeGrafter"/>
</dbReference>
<dbReference type="Proteomes" id="UP000756132">
    <property type="component" value="Chromosome 4"/>
</dbReference>
<evidence type="ECO:0000259" key="6">
    <source>
        <dbReference type="Pfam" id="PF18265"/>
    </source>
</evidence>
<dbReference type="Pfam" id="PF17820">
    <property type="entry name" value="PDZ_6"/>
    <property type="match status" value="1"/>
</dbReference>
<dbReference type="OrthoDB" id="72325at2759"/>
<protein>
    <recommendedName>
        <fullName evidence="3">Probable 26S proteasome regulatory subunit p27</fullName>
    </recommendedName>
</protein>
<evidence type="ECO:0000256" key="2">
    <source>
        <dbReference type="ARBA" id="ARBA00023186"/>
    </source>
</evidence>
<feature type="region of interest" description="Disordered" evidence="4">
    <location>
        <begin position="1"/>
        <end position="27"/>
    </location>
</feature>
<evidence type="ECO:0000256" key="1">
    <source>
        <dbReference type="ARBA" id="ARBA00005256"/>
    </source>
</evidence>
<dbReference type="InterPro" id="IPR040815">
    <property type="entry name" value="Nas2_N"/>
</dbReference>
<accession>A0A9Q8P7S3</accession>
<reference evidence="7" key="2">
    <citation type="journal article" date="2022" name="Microb. Genom.">
        <title>A chromosome-scale genome assembly of the tomato pathogen Cladosporium fulvum reveals a compartmentalized genome architecture and the presence of a dispensable chromosome.</title>
        <authorList>
            <person name="Zaccaron A.Z."/>
            <person name="Chen L.H."/>
            <person name="Samaras A."/>
            <person name="Stergiopoulos I."/>
        </authorList>
    </citation>
    <scope>NUCLEOTIDE SEQUENCE</scope>
    <source>
        <strain evidence="7">Race5_Kim</strain>
    </source>
</reference>
<evidence type="ECO:0000256" key="3">
    <source>
        <dbReference type="ARBA" id="ARBA00068021"/>
    </source>
</evidence>
<dbReference type="AlphaFoldDB" id="A0A9Q8P7S3"/>
<evidence type="ECO:0000259" key="5">
    <source>
        <dbReference type="Pfam" id="PF17820"/>
    </source>
</evidence>
<dbReference type="Gene3D" id="2.30.42.10">
    <property type="match status" value="1"/>
</dbReference>